<comment type="caution">
    <text evidence="2">The sequence shown here is derived from an EMBL/GenBank/DDBJ whole genome shotgun (WGS) entry which is preliminary data.</text>
</comment>
<evidence type="ECO:0000313" key="3">
    <source>
        <dbReference type="Proteomes" id="UP000294919"/>
    </source>
</evidence>
<name>A0A4R2L0R0_9FIRM</name>
<dbReference type="OrthoDB" id="9815002at2"/>
<keyword evidence="3" id="KW-1185">Reference proteome</keyword>
<dbReference type="Gene3D" id="1.10.530.10">
    <property type="match status" value="1"/>
</dbReference>
<reference evidence="2 3" key="1">
    <citation type="submission" date="2019-03" db="EMBL/GenBank/DDBJ databases">
        <title>Genomic Encyclopedia of Type Strains, Phase IV (KMG-IV): sequencing the most valuable type-strain genomes for metagenomic binning, comparative biology and taxonomic classification.</title>
        <authorList>
            <person name="Goeker M."/>
        </authorList>
    </citation>
    <scope>NUCLEOTIDE SEQUENCE [LARGE SCALE GENOMIC DNA]</scope>
    <source>
        <strain evidence="2 3">DSM 102940</strain>
    </source>
</reference>
<dbReference type="InterPro" id="IPR008258">
    <property type="entry name" value="Transglycosylase_SLT_dom_1"/>
</dbReference>
<evidence type="ECO:0000259" key="1">
    <source>
        <dbReference type="Pfam" id="PF01464"/>
    </source>
</evidence>
<accession>A0A4R2L0R0</accession>
<dbReference type="InterPro" id="IPR023346">
    <property type="entry name" value="Lysozyme-like_dom_sf"/>
</dbReference>
<evidence type="ECO:0000313" key="2">
    <source>
        <dbReference type="EMBL" id="TCO80004.1"/>
    </source>
</evidence>
<dbReference type="PANTHER" id="PTHR37423">
    <property type="entry name" value="SOLUBLE LYTIC MUREIN TRANSGLYCOSYLASE-RELATED"/>
    <property type="match status" value="1"/>
</dbReference>
<dbReference type="Pfam" id="PF01464">
    <property type="entry name" value="SLT"/>
    <property type="match status" value="1"/>
</dbReference>
<dbReference type="SUPFAM" id="SSF53955">
    <property type="entry name" value="Lysozyme-like"/>
    <property type="match status" value="1"/>
</dbReference>
<feature type="domain" description="Transglycosylase SLT" evidence="1">
    <location>
        <begin position="60"/>
        <end position="168"/>
    </location>
</feature>
<dbReference type="RefSeq" id="WP_132241839.1">
    <property type="nucleotide sequence ID" value="NZ_SLWV01000001.1"/>
</dbReference>
<organism evidence="2 3">
    <name type="scientific">Marinisporobacter balticus</name>
    <dbReference type="NCBI Taxonomy" id="2018667"/>
    <lineage>
        <taxon>Bacteria</taxon>
        <taxon>Bacillati</taxon>
        <taxon>Bacillota</taxon>
        <taxon>Clostridia</taxon>
        <taxon>Peptostreptococcales</taxon>
        <taxon>Thermotaleaceae</taxon>
        <taxon>Marinisporobacter</taxon>
    </lineage>
</organism>
<protein>
    <submittedName>
        <fullName evidence="2">Transglycosylase-like protein with SLT domain</fullName>
    </submittedName>
</protein>
<dbReference type="EMBL" id="SLWV01000001">
    <property type="protein sequence ID" value="TCO80004.1"/>
    <property type="molecule type" value="Genomic_DNA"/>
</dbReference>
<sequence length="183" mass="20383">MRNNPVQKIFDQKIAEIQSRLPVNLNFVKNHTSTNFEDILNESIGNEAYENISHESYNSIIESASKKYNVDENLIKAVIHAESGFNKNAQSKVGAQGLMQLMPQTAKTLGVTNPLNPSQNIYGGTKYLRDLLSKYDGNTKLALAAYNAGPSNVAKYNGIPPFAETKNYVNKVLHSKEIYEDTK</sequence>
<dbReference type="AlphaFoldDB" id="A0A4R2L0R0"/>
<dbReference type="PANTHER" id="PTHR37423:SF2">
    <property type="entry name" value="MEMBRANE-BOUND LYTIC MUREIN TRANSGLYCOSYLASE C"/>
    <property type="match status" value="1"/>
</dbReference>
<gene>
    <name evidence="2" type="ORF">EV214_101238</name>
</gene>
<proteinExistence type="predicted"/>
<dbReference type="CDD" id="cd00254">
    <property type="entry name" value="LT-like"/>
    <property type="match status" value="1"/>
</dbReference>
<dbReference type="Proteomes" id="UP000294919">
    <property type="component" value="Unassembled WGS sequence"/>
</dbReference>